<organism evidence="2 3">
    <name type="scientific">Gymnopilus junonius</name>
    <name type="common">Spectacular rustgill mushroom</name>
    <name type="synonym">Gymnopilus spectabilis subsp. junonius</name>
    <dbReference type="NCBI Taxonomy" id="109634"/>
    <lineage>
        <taxon>Eukaryota</taxon>
        <taxon>Fungi</taxon>
        <taxon>Dikarya</taxon>
        <taxon>Basidiomycota</taxon>
        <taxon>Agaricomycotina</taxon>
        <taxon>Agaricomycetes</taxon>
        <taxon>Agaricomycetidae</taxon>
        <taxon>Agaricales</taxon>
        <taxon>Agaricineae</taxon>
        <taxon>Hymenogastraceae</taxon>
        <taxon>Gymnopilus</taxon>
    </lineage>
</organism>
<reference evidence="2" key="1">
    <citation type="submission" date="2020-11" db="EMBL/GenBank/DDBJ databases">
        <authorList>
            <consortium name="DOE Joint Genome Institute"/>
            <person name="Ahrendt S."/>
            <person name="Riley R."/>
            <person name="Andreopoulos W."/>
            <person name="LaButti K."/>
            <person name="Pangilinan J."/>
            <person name="Ruiz-duenas F.J."/>
            <person name="Barrasa J.M."/>
            <person name="Sanchez-Garcia M."/>
            <person name="Camarero S."/>
            <person name="Miyauchi S."/>
            <person name="Serrano A."/>
            <person name="Linde D."/>
            <person name="Babiker R."/>
            <person name="Drula E."/>
            <person name="Ayuso-Fernandez I."/>
            <person name="Pacheco R."/>
            <person name="Padilla G."/>
            <person name="Ferreira P."/>
            <person name="Barriuso J."/>
            <person name="Kellner H."/>
            <person name="Castanera R."/>
            <person name="Alfaro M."/>
            <person name="Ramirez L."/>
            <person name="Pisabarro A.G."/>
            <person name="Kuo A."/>
            <person name="Tritt A."/>
            <person name="Lipzen A."/>
            <person name="He G."/>
            <person name="Yan M."/>
            <person name="Ng V."/>
            <person name="Cullen D."/>
            <person name="Martin F."/>
            <person name="Rosso M.-N."/>
            <person name="Henrissat B."/>
            <person name="Hibbett D."/>
            <person name="Martinez A.T."/>
            <person name="Grigoriev I.V."/>
        </authorList>
    </citation>
    <scope>NUCLEOTIDE SEQUENCE</scope>
    <source>
        <strain evidence="2">AH 44721</strain>
    </source>
</reference>
<feature type="transmembrane region" description="Helical" evidence="1">
    <location>
        <begin position="59"/>
        <end position="78"/>
    </location>
</feature>
<dbReference type="EMBL" id="JADNYJ010000200">
    <property type="protein sequence ID" value="KAF8875214.1"/>
    <property type="molecule type" value="Genomic_DNA"/>
</dbReference>
<evidence type="ECO:0000256" key="1">
    <source>
        <dbReference type="SAM" id="Phobius"/>
    </source>
</evidence>
<evidence type="ECO:0000313" key="3">
    <source>
        <dbReference type="Proteomes" id="UP000724874"/>
    </source>
</evidence>
<evidence type="ECO:0000313" key="2">
    <source>
        <dbReference type="EMBL" id="KAF8875214.1"/>
    </source>
</evidence>
<name>A0A9P5NAU9_GYMJU</name>
<keyword evidence="3" id="KW-1185">Reference proteome</keyword>
<comment type="caution">
    <text evidence="2">The sequence shown here is derived from an EMBL/GenBank/DDBJ whole genome shotgun (WGS) entry which is preliminary data.</text>
</comment>
<proteinExistence type="predicted"/>
<sequence length="85" mass="9863">MGITSNCCFAAAYVGCPIHAFQTIAQNLSEPLLIPFFLSFCLLSHLFRRCFPCCSLRRLLETFFIFLFLFIFFGYHRILFGKSCM</sequence>
<dbReference type="Proteomes" id="UP000724874">
    <property type="component" value="Unassembled WGS sequence"/>
</dbReference>
<gene>
    <name evidence="2" type="ORF">CPB84DRAFT_1796765</name>
</gene>
<accession>A0A9P5NAU9</accession>
<keyword evidence="1" id="KW-0812">Transmembrane</keyword>
<keyword evidence="1" id="KW-1133">Transmembrane helix</keyword>
<protein>
    <submittedName>
        <fullName evidence="2">Uncharacterized protein</fullName>
    </submittedName>
</protein>
<dbReference type="AlphaFoldDB" id="A0A9P5NAU9"/>
<keyword evidence="1" id="KW-0472">Membrane</keyword>
<feature type="transmembrane region" description="Helical" evidence="1">
    <location>
        <begin position="30"/>
        <end position="47"/>
    </location>
</feature>